<name>A0A8J4USP1_9MYCE</name>
<feature type="compositionally biased region" description="Low complexity" evidence="1">
    <location>
        <begin position="282"/>
        <end position="297"/>
    </location>
</feature>
<feature type="region of interest" description="Disordered" evidence="1">
    <location>
        <begin position="452"/>
        <end position="603"/>
    </location>
</feature>
<evidence type="ECO:0000313" key="3">
    <source>
        <dbReference type="Proteomes" id="UP000695562"/>
    </source>
</evidence>
<feature type="compositionally biased region" description="Polar residues" evidence="1">
    <location>
        <begin position="541"/>
        <end position="561"/>
    </location>
</feature>
<keyword evidence="3" id="KW-1185">Reference proteome</keyword>
<organism evidence="2 3">
    <name type="scientific">Polysphondylium violaceum</name>
    <dbReference type="NCBI Taxonomy" id="133409"/>
    <lineage>
        <taxon>Eukaryota</taxon>
        <taxon>Amoebozoa</taxon>
        <taxon>Evosea</taxon>
        <taxon>Eumycetozoa</taxon>
        <taxon>Dictyostelia</taxon>
        <taxon>Dictyosteliales</taxon>
        <taxon>Dictyosteliaceae</taxon>
        <taxon>Polysphondylium</taxon>
    </lineage>
</organism>
<feature type="compositionally biased region" description="Low complexity" evidence="1">
    <location>
        <begin position="409"/>
        <end position="427"/>
    </location>
</feature>
<gene>
    <name evidence="2" type="ORF">CYY_004842</name>
</gene>
<feature type="region of interest" description="Disordered" evidence="1">
    <location>
        <begin position="376"/>
        <end position="427"/>
    </location>
</feature>
<feature type="compositionally biased region" description="Pro residues" evidence="1">
    <location>
        <begin position="515"/>
        <end position="531"/>
    </location>
</feature>
<sequence length="630" mass="67078">MGKQNRDPTTGVLSVFDFVQSRKYYGLQIPVATIIETLSTWWTYERYQTDRYDQNGYIQGRKTGLHLNFIPKYKIQVKRDVDGGTIIQLDYWARIRKTGIVAGILSYGITAAIGVGTISYHVIEAKDFLRSFWEWFDGSFQVVKVEVLIDEEKTMAEEQYSDGNVTKNTKITNNYYNNSNKNPSSSNMSIPSGNQGINPAGAAAGVAAGGAMAASSYPGGYKTTITSTSTPAGVVFPAQYNGSTSVYSSHTTTSSGGKPLEKSTSSPSVPTSNMSQQPGGMTSSHKTSTSSTYGQPGYPGSYPAGYAQGGSYQYQQNYQSGTGAYPQGGSYQYQQGFSTGAYPQGAYGYQQQGAYGNQQGTTQSYANQRGLAQGMSSTNQYGGSNQAYSNNQYSGSANGYNRNMQQQGYNSASGYNQQSSSYGNGSQQKEFVSSLFGNNNAYGGNSANMSNGMNSNGMNNGMRNGMNNNGMNNGMSNGINSSAPHRPAPPPPSTATLQTPTNAGSSASMMNSSSIPPPSISVPVPPPPPPQVRSAVPATTPAANSSMNRNVNSQGNLNTPPAVNGKDASKGPYATGSYMNNLQDPKNNDPNNEALKHGGLGFGYTYDHLKEELKKKSENLNQTNSGSATH</sequence>
<protein>
    <submittedName>
        <fullName evidence="2">Uncharacterized protein</fullName>
    </submittedName>
</protein>
<feature type="compositionally biased region" description="Polar residues" evidence="1">
    <location>
        <begin position="376"/>
        <end position="408"/>
    </location>
</feature>
<reference evidence="2" key="1">
    <citation type="submission" date="2020-01" db="EMBL/GenBank/DDBJ databases">
        <title>Development of genomics and gene disruption for Polysphondylium violaceum indicates a role for the polyketide synthase stlB in stalk morphogenesis.</title>
        <authorList>
            <person name="Narita B."/>
            <person name="Kawabe Y."/>
            <person name="Kin K."/>
            <person name="Saito T."/>
            <person name="Gibbs R."/>
            <person name="Kuspa A."/>
            <person name="Muzny D."/>
            <person name="Queller D."/>
            <person name="Richards S."/>
            <person name="Strassman J."/>
            <person name="Sucgang R."/>
            <person name="Worley K."/>
            <person name="Schaap P."/>
        </authorList>
    </citation>
    <scope>NUCLEOTIDE SEQUENCE</scope>
    <source>
        <strain evidence="2">QSvi11</strain>
    </source>
</reference>
<evidence type="ECO:0000256" key="1">
    <source>
        <dbReference type="SAM" id="MobiDB-lite"/>
    </source>
</evidence>
<feature type="compositionally biased region" description="Low complexity" evidence="1">
    <location>
        <begin position="244"/>
        <end position="255"/>
    </location>
</feature>
<evidence type="ECO:0000313" key="2">
    <source>
        <dbReference type="EMBL" id="KAF2073846.1"/>
    </source>
</evidence>
<accession>A0A8J4USP1</accession>
<dbReference type="Proteomes" id="UP000695562">
    <property type="component" value="Unassembled WGS sequence"/>
</dbReference>
<feature type="compositionally biased region" description="Polar residues" evidence="1">
    <location>
        <begin position="577"/>
        <end position="591"/>
    </location>
</feature>
<feature type="compositionally biased region" description="Low complexity" evidence="1">
    <location>
        <begin position="452"/>
        <end position="485"/>
    </location>
</feature>
<feature type="region of interest" description="Disordered" evidence="1">
    <location>
        <begin position="244"/>
        <end position="297"/>
    </location>
</feature>
<feature type="compositionally biased region" description="Low complexity" evidence="1">
    <location>
        <begin position="494"/>
        <end position="514"/>
    </location>
</feature>
<dbReference type="EMBL" id="AJWJ01000179">
    <property type="protein sequence ID" value="KAF2073846.1"/>
    <property type="molecule type" value="Genomic_DNA"/>
</dbReference>
<dbReference type="AlphaFoldDB" id="A0A8J4USP1"/>
<dbReference type="OrthoDB" id="20726at2759"/>
<proteinExistence type="predicted"/>
<feature type="compositionally biased region" description="Polar residues" evidence="1">
    <location>
        <begin position="262"/>
        <end position="281"/>
    </location>
</feature>
<comment type="caution">
    <text evidence="2">The sequence shown here is derived from an EMBL/GenBank/DDBJ whole genome shotgun (WGS) entry which is preliminary data.</text>
</comment>